<feature type="compositionally biased region" description="Polar residues" evidence="1">
    <location>
        <begin position="88"/>
        <end position="111"/>
    </location>
</feature>
<keyword evidence="5" id="KW-1185">Reference proteome</keyword>
<name>A0A0J9XG45_GEOCN</name>
<proteinExistence type="predicted"/>
<dbReference type="OrthoDB" id="310870at2759"/>
<feature type="region of interest" description="Disordered" evidence="1">
    <location>
        <begin position="293"/>
        <end position="320"/>
    </location>
</feature>
<dbReference type="PANTHER" id="PTHR35859">
    <property type="entry name" value="NONSELECTIVE CATION CHANNEL PROTEIN"/>
    <property type="match status" value="1"/>
</dbReference>
<evidence type="ECO:0000256" key="2">
    <source>
        <dbReference type="SAM" id="Phobius"/>
    </source>
</evidence>
<feature type="transmembrane region" description="Helical" evidence="2">
    <location>
        <begin position="570"/>
        <end position="594"/>
    </location>
</feature>
<keyword evidence="2" id="KW-0812">Transmembrane</keyword>
<gene>
    <name evidence="4" type="ORF">BN980_GECA14s01649g</name>
</gene>
<feature type="transmembrane region" description="Helical" evidence="2">
    <location>
        <begin position="471"/>
        <end position="490"/>
    </location>
</feature>
<evidence type="ECO:0000313" key="4">
    <source>
        <dbReference type="EMBL" id="CDO56247.1"/>
    </source>
</evidence>
<evidence type="ECO:0000256" key="1">
    <source>
        <dbReference type="SAM" id="MobiDB-lite"/>
    </source>
</evidence>
<evidence type="ECO:0000313" key="5">
    <source>
        <dbReference type="Proteomes" id="UP000242525"/>
    </source>
</evidence>
<dbReference type="Pfam" id="PF23317">
    <property type="entry name" value="YVC1_C"/>
    <property type="match status" value="1"/>
</dbReference>
<evidence type="ECO:0000259" key="3">
    <source>
        <dbReference type="Pfam" id="PF23317"/>
    </source>
</evidence>
<reference evidence="4" key="1">
    <citation type="submission" date="2014-03" db="EMBL/GenBank/DDBJ databases">
        <authorList>
            <person name="Casaregola S."/>
        </authorList>
    </citation>
    <scope>NUCLEOTIDE SEQUENCE [LARGE SCALE GENOMIC DNA]</scope>
    <source>
        <strain evidence="4">CLIB 918</strain>
    </source>
</reference>
<sequence>MEEYDHNLYTPEDELLLPRLPRSLPFDELVFIIEDRITALIELPYSFEQVHGAPFYVSTIRPIVASLILPYDDDTDISQIVHPPPVNQPSSAANLRANSSKSNNTPAPTKTYSFKDQHRGIVAALLVARLEFIESASEGFTLGPRHKYDYSEDMMFKERGVLEARAYTAELVAIKFLSFMTLEMDRIEFLTYEYNADNENGVENSVDNTTGGLPAQETSSVKPQIINHISKSMVHLPLSKQSSSPYAGDRLVLSRRNSNSALYKSAGNLSNLSSSFSQPHSFDDRNRGILHELHTPADNRSRSRPRLTSEQTPLLSTTQKGEILHFTSESQMPAAANLYNSSSVNSIDASSSHPGSNTSFPVNTDENQSYDATTKKKEEWGYSAHDRLVDHGVFIEQYSDQSALDLALAGSQPAREFISSDAVQSITNGIWTGRIMYWKTIETNAKKNIHIYNPLELVDWYSRLRVPRYRAFFMMINYSILLTFFYLLLFQRHQNGEAGLIEVFLDIWFVGFVLDEVSQAREAGSFAQYFADFWVFFDLCIVGFFIMFAGLRVLGIVLHNEAYTVLSYDILSLEVVLLVPRLFSFLSIFPYFGTLLPCLRDLTVEFFKFLVIIVIIYVGFLTTFSFLGRDKFSFHDMSWLLVRVFFGSSYAGFDAAPQISPIFGPPLMLIFVTLTNILLVTVLISILSERFSGIMQNAKQEYAIHFLSTVVESVNTSDRVTYFYPPINILGVLIRPFRVLYDHTTYRGLRIKVLKATHWPFVALVWLYEYATLGVRRHRIKKYLKIRRDRRISVVKRMASQNSGISRSPSMDAGTSRLGELFGQTGFNNSLFSPSNNPFLYNDEDDNDSDSSTHSGDDYNDISGNRDLEQGARGYFFGRCNKTASSGRLSSKTGDNGNASKRRIWKRSETFFPKFKRFPKNVKRVQPINRPGVETSTASMASTAASATTSAVHGKWTRASGFGGHGGH</sequence>
<dbReference type="PANTHER" id="PTHR35859:SF5">
    <property type="entry name" value="ION TRANSPORT DOMAIN-CONTAINING PROTEIN"/>
    <property type="match status" value="1"/>
</dbReference>
<feature type="region of interest" description="Disordered" evidence="1">
    <location>
        <begin position="83"/>
        <end position="111"/>
    </location>
</feature>
<dbReference type="InterPro" id="IPR052971">
    <property type="entry name" value="TRP_calcium_channel"/>
</dbReference>
<keyword evidence="2" id="KW-1133">Transmembrane helix</keyword>
<feature type="domain" description="Calcium channel YVC1-like C-terminal transmembrane" evidence="3">
    <location>
        <begin position="478"/>
        <end position="773"/>
    </location>
</feature>
<feature type="compositionally biased region" description="Polar residues" evidence="1">
    <location>
        <begin position="306"/>
        <end position="320"/>
    </location>
</feature>
<dbReference type="STRING" id="1173061.A0A0J9XG45"/>
<dbReference type="EMBL" id="CCBN010000014">
    <property type="protein sequence ID" value="CDO56247.1"/>
    <property type="molecule type" value="Genomic_DNA"/>
</dbReference>
<organism evidence="4 5">
    <name type="scientific">Geotrichum candidum</name>
    <name type="common">Oospora lactis</name>
    <name type="synonym">Dipodascus geotrichum</name>
    <dbReference type="NCBI Taxonomy" id="1173061"/>
    <lineage>
        <taxon>Eukaryota</taxon>
        <taxon>Fungi</taxon>
        <taxon>Dikarya</taxon>
        <taxon>Ascomycota</taxon>
        <taxon>Saccharomycotina</taxon>
        <taxon>Dipodascomycetes</taxon>
        <taxon>Dipodascales</taxon>
        <taxon>Dipodascaceae</taxon>
        <taxon>Geotrichum</taxon>
    </lineage>
</organism>
<feature type="region of interest" description="Disordered" evidence="1">
    <location>
        <begin position="842"/>
        <end position="866"/>
    </location>
</feature>
<protein>
    <submittedName>
        <fullName evidence="4">Similar to Saccharomyces cerevisiae YOR087W YVC1 Vacuolar cation channel, mediates release of Ca(2+) from the vacuole in response to hyperosmotic shock</fullName>
    </submittedName>
</protein>
<feature type="transmembrane region" description="Helical" evidence="2">
    <location>
        <begin position="606"/>
        <end position="628"/>
    </location>
</feature>
<feature type="transmembrane region" description="Helical" evidence="2">
    <location>
        <begin position="666"/>
        <end position="687"/>
    </location>
</feature>
<dbReference type="InterPro" id="IPR056336">
    <property type="entry name" value="YVC1_C"/>
</dbReference>
<feature type="region of interest" description="Disordered" evidence="1">
    <location>
        <begin position="345"/>
        <end position="374"/>
    </location>
</feature>
<dbReference type="Proteomes" id="UP000242525">
    <property type="component" value="Unassembled WGS sequence"/>
</dbReference>
<accession>A0A0J9XG45</accession>
<dbReference type="AlphaFoldDB" id="A0A0J9XG45"/>
<feature type="compositionally biased region" description="Polar residues" evidence="1">
    <location>
        <begin position="353"/>
        <end position="372"/>
    </location>
</feature>
<comment type="caution">
    <text evidence="4">The sequence shown here is derived from an EMBL/GenBank/DDBJ whole genome shotgun (WGS) entry which is preliminary data.</text>
</comment>
<feature type="transmembrane region" description="Helical" evidence="2">
    <location>
        <begin position="534"/>
        <end position="558"/>
    </location>
</feature>
<keyword evidence="2" id="KW-0472">Membrane</keyword>